<proteinExistence type="predicted"/>
<keyword evidence="2" id="KW-1185">Reference proteome</keyword>
<gene>
    <name evidence="1" type="ORF">BDN72DRAFT_756883</name>
</gene>
<sequence>MRNLLGSSILLLSCALSLAIPTEPPSGLRIPLTKRRSLVDEDGVISSDALQNEVNILTMKLHRGLEAFERNTGYLHPKDNIENGKRAKGADPLKEIQDGSLWQGDVFVGTPPRRFTVDFDTGSSDLLLPGEDCTVDCQGHKRYKPSKSRTAVDLNKNFTISFGDGSTVQGNQFLDTVTIAGLTAECQTLGSATQYSLGFAKSEFPPDGLMGLAFPSVSVFPSSPFFQTLISQGKTTKPEFSVKLSQEGSELFLGGTDEKLGTGVTAFSNVTDVAFWQVNMDSVDVNGTVAVQGLSAIIDTGTTLIIGDPTTVAQFYAAIPGSKNASESVGNGHFTVPCDTIPEVSLTFGGISFSIPPDEFNRGRVSKESLDCIGGISAKNLGDFWVIGDLFLQTVLTTFDVGNLRVGFAQLAPTTAETDLRDSMLLSQTN</sequence>
<evidence type="ECO:0000313" key="1">
    <source>
        <dbReference type="EMBL" id="TFK76152.1"/>
    </source>
</evidence>
<evidence type="ECO:0000313" key="2">
    <source>
        <dbReference type="Proteomes" id="UP000308600"/>
    </source>
</evidence>
<reference evidence="1 2" key="1">
    <citation type="journal article" date="2019" name="Nat. Ecol. Evol.">
        <title>Megaphylogeny resolves global patterns of mushroom evolution.</title>
        <authorList>
            <person name="Varga T."/>
            <person name="Krizsan K."/>
            <person name="Foldi C."/>
            <person name="Dima B."/>
            <person name="Sanchez-Garcia M."/>
            <person name="Sanchez-Ramirez S."/>
            <person name="Szollosi G.J."/>
            <person name="Szarkandi J.G."/>
            <person name="Papp V."/>
            <person name="Albert L."/>
            <person name="Andreopoulos W."/>
            <person name="Angelini C."/>
            <person name="Antonin V."/>
            <person name="Barry K.W."/>
            <person name="Bougher N.L."/>
            <person name="Buchanan P."/>
            <person name="Buyck B."/>
            <person name="Bense V."/>
            <person name="Catcheside P."/>
            <person name="Chovatia M."/>
            <person name="Cooper J."/>
            <person name="Damon W."/>
            <person name="Desjardin D."/>
            <person name="Finy P."/>
            <person name="Geml J."/>
            <person name="Haridas S."/>
            <person name="Hughes K."/>
            <person name="Justo A."/>
            <person name="Karasinski D."/>
            <person name="Kautmanova I."/>
            <person name="Kiss B."/>
            <person name="Kocsube S."/>
            <person name="Kotiranta H."/>
            <person name="LaButti K.M."/>
            <person name="Lechner B.E."/>
            <person name="Liimatainen K."/>
            <person name="Lipzen A."/>
            <person name="Lukacs Z."/>
            <person name="Mihaltcheva S."/>
            <person name="Morgado L.N."/>
            <person name="Niskanen T."/>
            <person name="Noordeloos M.E."/>
            <person name="Ohm R.A."/>
            <person name="Ortiz-Santana B."/>
            <person name="Ovrebo C."/>
            <person name="Racz N."/>
            <person name="Riley R."/>
            <person name="Savchenko A."/>
            <person name="Shiryaev A."/>
            <person name="Soop K."/>
            <person name="Spirin V."/>
            <person name="Szebenyi C."/>
            <person name="Tomsovsky M."/>
            <person name="Tulloss R.E."/>
            <person name="Uehling J."/>
            <person name="Grigoriev I.V."/>
            <person name="Vagvolgyi C."/>
            <person name="Papp T."/>
            <person name="Martin F.M."/>
            <person name="Miettinen O."/>
            <person name="Hibbett D.S."/>
            <person name="Nagy L.G."/>
        </authorList>
    </citation>
    <scope>NUCLEOTIDE SEQUENCE [LARGE SCALE GENOMIC DNA]</scope>
    <source>
        <strain evidence="1 2">NL-1719</strain>
    </source>
</reference>
<name>A0ACD3BEW7_9AGAR</name>
<keyword evidence="1" id="KW-0378">Hydrolase</keyword>
<accession>A0ACD3BEW7</accession>
<protein>
    <submittedName>
        <fullName evidence="1">Acid protease</fullName>
    </submittedName>
</protein>
<organism evidence="1 2">
    <name type="scientific">Pluteus cervinus</name>
    <dbReference type="NCBI Taxonomy" id="181527"/>
    <lineage>
        <taxon>Eukaryota</taxon>
        <taxon>Fungi</taxon>
        <taxon>Dikarya</taxon>
        <taxon>Basidiomycota</taxon>
        <taxon>Agaricomycotina</taxon>
        <taxon>Agaricomycetes</taxon>
        <taxon>Agaricomycetidae</taxon>
        <taxon>Agaricales</taxon>
        <taxon>Pluteineae</taxon>
        <taxon>Pluteaceae</taxon>
        <taxon>Pluteus</taxon>
    </lineage>
</organism>
<keyword evidence="1" id="KW-0645">Protease</keyword>
<dbReference type="EMBL" id="ML208261">
    <property type="protein sequence ID" value="TFK76152.1"/>
    <property type="molecule type" value="Genomic_DNA"/>
</dbReference>
<dbReference type="Proteomes" id="UP000308600">
    <property type="component" value="Unassembled WGS sequence"/>
</dbReference>